<keyword evidence="3" id="KW-0663">Pyridoxal phosphate</keyword>
<dbReference type="PANTHER" id="PTHR13693">
    <property type="entry name" value="CLASS II AMINOTRANSFERASE/8-AMINO-7-OXONONANOATE SYNTHASE"/>
    <property type="match status" value="1"/>
</dbReference>
<evidence type="ECO:0000256" key="4">
    <source>
        <dbReference type="SAM" id="MobiDB-lite"/>
    </source>
</evidence>
<feature type="region of interest" description="Disordered" evidence="4">
    <location>
        <begin position="1"/>
        <end position="22"/>
    </location>
</feature>
<dbReference type="AlphaFoldDB" id="A0A7W9AL80"/>
<dbReference type="PANTHER" id="PTHR13693:SF100">
    <property type="entry name" value="8-AMINO-7-OXONONANOATE SYNTHASE"/>
    <property type="match status" value="1"/>
</dbReference>
<accession>A0A7W9AL80</accession>
<dbReference type="InterPro" id="IPR050087">
    <property type="entry name" value="AON_synthase_class-II"/>
</dbReference>
<evidence type="ECO:0000313" key="6">
    <source>
        <dbReference type="EMBL" id="MBB5687474.1"/>
    </source>
</evidence>
<dbReference type="EMBL" id="JACIJC010000005">
    <property type="protein sequence ID" value="MBB5687474.1"/>
    <property type="molecule type" value="Genomic_DNA"/>
</dbReference>
<name>A0A7W9AL80_9SPHN</name>
<dbReference type="InterPro" id="IPR015422">
    <property type="entry name" value="PyrdxlP-dep_Trfase_small"/>
</dbReference>
<dbReference type="InterPro" id="IPR015424">
    <property type="entry name" value="PyrdxlP-dep_Trfase"/>
</dbReference>
<protein>
    <submittedName>
        <fullName evidence="6">8-amino-7-oxononanoate synthase</fullName>
        <ecNumber evidence="6">2.3.1.47</ecNumber>
    </submittedName>
</protein>
<keyword evidence="2 6" id="KW-0808">Transferase</keyword>
<dbReference type="InterPro" id="IPR015421">
    <property type="entry name" value="PyrdxlP-dep_Trfase_major"/>
</dbReference>
<dbReference type="SUPFAM" id="SSF53383">
    <property type="entry name" value="PLP-dependent transferases"/>
    <property type="match status" value="1"/>
</dbReference>
<sequence length="393" mass="42173">MDRQERPGRQGEELISRFPDHEQQLSALQADDRLRALKSRDGLDFASNDYLGLADSPELREALVEGAQLGLPAGSGGSRLLRGNHPEHEALEADAARHYGSEAALFFSTGFAANAALFATLPQRGDLIVHDELIHASAHDGMKLGRAERRPAKHNDPGAYEDVILHWRKSGGLGRVWIAVESLYSMDGDRAPITALSEIAARHDAVLIVDEAHATGVFGPEGRGLAAGIAGDENVITLHTCGKALGCEGALLCAPRVIIDFLINRARPFIFSTAPSPLMAHLVRRAITLTTDRPERRMRLDGLVAHAEAKLLDRLGVHPTGSQIIPVILGDNGRTMEVASALQHAGFDVRGIRPPTVPIGTARLRLSITLNVTAADIDALVAAMEKAMARLPA</sequence>
<dbReference type="Pfam" id="PF00155">
    <property type="entry name" value="Aminotran_1_2"/>
    <property type="match status" value="1"/>
</dbReference>
<keyword evidence="6" id="KW-0012">Acyltransferase</keyword>
<dbReference type="Proteomes" id="UP000549617">
    <property type="component" value="Unassembled WGS sequence"/>
</dbReference>
<organism evidence="6 7">
    <name type="scientific">Sphingobium boeckii</name>
    <dbReference type="NCBI Taxonomy" id="1082345"/>
    <lineage>
        <taxon>Bacteria</taxon>
        <taxon>Pseudomonadati</taxon>
        <taxon>Pseudomonadota</taxon>
        <taxon>Alphaproteobacteria</taxon>
        <taxon>Sphingomonadales</taxon>
        <taxon>Sphingomonadaceae</taxon>
        <taxon>Sphingobium</taxon>
    </lineage>
</organism>
<evidence type="ECO:0000313" key="7">
    <source>
        <dbReference type="Proteomes" id="UP000549617"/>
    </source>
</evidence>
<evidence type="ECO:0000256" key="1">
    <source>
        <dbReference type="ARBA" id="ARBA00001933"/>
    </source>
</evidence>
<dbReference type="GO" id="GO:0009102">
    <property type="term" value="P:biotin biosynthetic process"/>
    <property type="evidence" value="ECO:0007669"/>
    <property type="project" value="TreeGrafter"/>
</dbReference>
<dbReference type="Gene3D" id="3.40.640.10">
    <property type="entry name" value="Type I PLP-dependent aspartate aminotransferase-like (Major domain)"/>
    <property type="match status" value="1"/>
</dbReference>
<comment type="caution">
    <text evidence="6">The sequence shown here is derived from an EMBL/GenBank/DDBJ whole genome shotgun (WGS) entry which is preliminary data.</text>
</comment>
<evidence type="ECO:0000256" key="3">
    <source>
        <dbReference type="ARBA" id="ARBA00022898"/>
    </source>
</evidence>
<dbReference type="EC" id="2.3.1.47" evidence="6"/>
<dbReference type="InterPro" id="IPR004839">
    <property type="entry name" value="Aminotransferase_I/II_large"/>
</dbReference>
<keyword evidence="7" id="KW-1185">Reference proteome</keyword>
<gene>
    <name evidence="6" type="ORF">FHS49_003502</name>
</gene>
<feature type="domain" description="Aminotransferase class I/classII large" evidence="5">
    <location>
        <begin position="41"/>
        <end position="383"/>
    </location>
</feature>
<dbReference type="GO" id="GO:0030170">
    <property type="term" value="F:pyridoxal phosphate binding"/>
    <property type="evidence" value="ECO:0007669"/>
    <property type="project" value="InterPro"/>
</dbReference>
<reference evidence="6 7" key="1">
    <citation type="submission" date="2020-08" db="EMBL/GenBank/DDBJ databases">
        <title>Genomic Encyclopedia of Type Strains, Phase IV (KMG-IV): sequencing the most valuable type-strain genomes for metagenomic binning, comparative biology and taxonomic classification.</title>
        <authorList>
            <person name="Goeker M."/>
        </authorList>
    </citation>
    <scope>NUCLEOTIDE SEQUENCE [LARGE SCALE GENOMIC DNA]</scope>
    <source>
        <strain evidence="6 7">DSM 25079</strain>
    </source>
</reference>
<dbReference type="RefSeq" id="WP_184021047.1">
    <property type="nucleotide sequence ID" value="NZ_JACIJC010000005.1"/>
</dbReference>
<evidence type="ECO:0000256" key="2">
    <source>
        <dbReference type="ARBA" id="ARBA00022679"/>
    </source>
</evidence>
<proteinExistence type="predicted"/>
<comment type="cofactor">
    <cofactor evidence="1">
        <name>pyridoxal 5'-phosphate</name>
        <dbReference type="ChEBI" id="CHEBI:597326"/>
    </cofactor>
</comment>
<dbReference type="GO" id="GO:0008710">
    <property type="term" value="F:8-amino-7-oxononanoate synthase activity"/>
    <property type="evidence" value="ECO:0007669"/>
    <property type="project" value="UniProtKB-EC"/>
</dbReference>
<dbReference type="Gene3D" id="3.90.1150.10">
    <property type="entry name" value="Aspartate Aminotransferase, domain 1"/>
    <property type="match status" value="1"/>
</dbReference>
<evidence type="ECO:0000259" key="5">
    <source>
        <dbReference type="Pfam" id="PF00155"/>
    </source>
</evidence>